<dbReference type="InterPro" id="IPR018163">
    <property type="entry name" value="Thr/Ala-tRNA-synth_IIc_edit"/>
</dbReference>
<keyword evidence="10" id="KW-0175">Coiled coil</keyword>
<protein>
    <recommendedName>
        <fullName evidence="2">alanine--tRNA ligase</fullName>
        <ecNumber evidence="2">6.1.1.7</ecNumber>
    </recommendedName>
</protein>
<dbReference type="PRINTS" id="PR00980">
    <property type="entry name" value="TRNASYNTHALA"/>
</dbReference>
<keyword evidence="7" id="KW-0694">RNA-binding</keyword>
<sequence length="459" mass="51521">MGVERTISVLNGKKDAFDNELFYPLFAKIEELSGKKYGSYNAPQPPLKLRGGEDLNPSQPPLKKGGEEKGDLQKEGEIPPNLLLQKGEETIRAMRIIADHIKAATFILGDEKGLTPSNVGAGYVLRRLIRRAVRYGKQIGINQIFTFKIAEEVVKIYQDTYAELRKNKEFIINQLVNEEEKFLKTLEKGLVVLGRRLEAQIGVKGQPYTPHEVRLIHGPDNIQMWDDVPHIITGKWLFDFYQTLGFPPELVIEELKTKDYYFSQKDIDNLFSEFNKELKKHQELSRTASAGMFKGGLADASEATVKYHTAAHLMLAALRQVLGEHVTQKGSNITPERLRFDFSHLAKMTPEEIKKVEDLVNEQIQKNLPVVCEEIDLEEVKAKGATGVFGSKYGERVKVYTVGPSTHSTSSGQVRLGSAFSREICGGPHVERTGVLGKFKIKKEESSSAGVRRIKAILE</sequence>
<dbReference type="SMART" id="SM00863">
    <property type="entry name" value="tRNA_SAD"/>
    <property type="match status" value="1"/>
</dbReference>
<dbReference type="InterPro" id="IPR018162">
    <property type="entry name" value="Ala-tRNA-ligase_IIc_anticod-bd"/>
</dbReference>
<feature type="coiled-coil region" evidence="10">
    <location>
        <begin position="147"/>
        <end position="181"/>
    </location>
</feature>
<evidence type="ECO:0000256" key="6">
    <source>
        <dbReference type="ARBA" id="ARBA00022840"/>
    </source>
</evidence>
<dbReference type="AlphaFoldDB" id="A0A1G2FQ54"/>
<dbReference type="EC" id="6.1.1.7" evidence="2"/>
<evidence type="ECO:0000313" key="14">
    <source>
        <dbReference type="Proteomes" id="UP000177126"/>
    </source>
</evidence>
<dbReference type="GO" id="GO:0000049">
    <property type="term" value="F:tRNA binding"/>
    <property type="evidence" value="ECO:0007669"/>
    <property type="project" value="UniProtKB-KW"/>
</dbReference>
<accession>A0A1G2FQ54</accession>
<dbReference type="GO" id="GO:0005524">
    <property type="term" value="F:ATP binding"/>
    <property type="evidence" value="ECO:0007669"/>
    <property type="project" value="UniProtKB-KW"/>
</dbReference>
<dbReference type="Proteomes" id="UP000177126">
    <property type="component" value="Unassembled WGS sequence"/>
</dbReference>
<dbReference type="PANTHER" id="PTHR11777">
    <property type="entry name" value="ALANYL-TRNA SYNTHETASE"/>
    <property type="match status" value="1"/>
</dbReference>
<dbReference type="Gene3D" id="3.30.980.10">
    <property type="entry name" value="Threonyl-trna Synthetase, Chain A, domain 2"/>
    <property type="match status" value="1"/>
</dbReference>
<dbReference type="GO" id="GO:0005829">
    <property type="term" value="C:cytosol"/>
    <property type="evidence" value="ECO:0007669"/>
    <property type="project" value="TreeGrafter"/>
</dbReference>
<dbReference type="InterPro" id="IPR050058">
    <property type="entry name" value="Ala-tRNA_ligase"/>
</dbReference>
<dbReference type="InterPro" id="IPR012947">
    <property type="entry name" value="tRNA_SAD"/>
</dbReference>
<evidence type="ECO:0000256" key="4">
    <source>
        <dbReference type="ARBA" id="ARBA00022598"/>
    </source>
</evidence>
<dbReference type="InterPro" id="IPR018164">
    <property type="entry name" value="Ala-tRNA-synth_IIc_N"/>
</dbReference>
<dbReference type="SUPFAM" id="SSF101353">
    <property type="entry name" value="Putative anticodon-binding domain of alanyl-tRNA synthetase (AlaRS)"/>
    <property type="match status" value="1"/>
</dbReference>
<reference evidence="13 14" key="1">
    <citation type="journal article" date="2016" name="Nat. Commun.">
        <title>Thousands of microbial genomes shed light on interconnected biogeochemical processes in an aquifer system.</title>
        <authorList>
            <person name="Anantharaman K."/>
            <person name="Brown C.T."/>
            <person name="Hug L.A."/>
            <person name="Sharon I."/>
            <person name="Castelle C.J."/>
            <person name="Probst A.J."/>
            <person name="Thomas B.C."/>
            <person name="Singh A."/>
            <person name="Wilkins M.J."/>
            <person name="Karaoz U."/>
            <person name="Brodie E.L."/>
            <person name="Williams K.H."/>
            <person name="Hubbard S.S."/>
            <person name="Banfield J.F."/>
        </authorList>
    </citation>
    <scope>NUCLEOTIDE SEQUENCE [LARGE SCALE GENOMIC DNA]</scope>
</reference>
<organism evidence="13 14">
    <name type="scientific">Candidatus Portnoybacteria bacterium RIFCSPLOWO2_02_FULL_39_11</name>
    <dbReference type="NCBI Taxonomy" id="1802001"/>
    <lineage>
        <taxon>Bacteria</taxon>
        <taxon>Candidatus Portnoyibacteriota</taxon>
    </lineage>
</organism>
<dbReference type="EMBL" id="MHNF01000044">
    <property type="protein sequence ID" value="OGZ39947.1"/>
    <property type="molecule type" value="Genomic_DNA"/>
</dbReference>
<keyword evidence="5" id="KW-0547">Nucleotide-binding</keyword>
<keyword evidence="9" id="KW-0030">Aminoacyl-tRNA synthetase</keyword>
<gene>
    <name evidence="13" type="ORF">A3B04_02010</name>
</gene>
<evidence type="ECO:0000256" key="7">
    <source>
        <dbReference type="ARBA" id="ARBA00022884"/>
    </source>
</evidence>
<name>A0A1G2FQ54_9BACT</name>
<dbReference type="PROSITE" id="PS50860">
    <property type="entry name" value="AA_TRNA_LIGASE_II_ALA"/>
    <property type="match status" value="1"/>
</dbReference>
<dbReference type="Pfam" id="PF07973">
    <property type="entry name" value="tRNA_SAD"/>
    <property type="match status" value="1"/>
</dbReference>
<keyword evidence="4" id="KW-0436">Ligase</keyword>
<dbReference type="PANTHER" id="PTHR11777:SF9">
    <property type="entry name" value="ALANINE--TRNA LIGASE, CYTOPLASMIC"/>
    <property type="match status" value="1"/>
</dbReference>
<keyword evidence="3" id="KW-0820">tRNA-binding</keyword>
<dbReference type="Pfam" id="PF01411">
    <property type="entry name" value="tRNA-synt_2c"/>
    <property type="match status" value="1"/>
</dbReference>
<keyword evidence="8" id="KW-0648">Protein biosynthesis</keyword>
<evidence type="ECO:0000313" key="13">
    <source>
        <dbReference type="EMBL" id="OGZ39947.1"/>
    </source>
</evidence>
<feature type="compositionally biased region" description="Basic and acidic residues" evidence="11">
    <location>
        <begin position="64"/>
        <end position="77"/>
    </location>
</feature>
<evidence type="ECO:0000256" key="8">
    <source>
        <dbReference type="ARBA" id="ARBA00022917"/>
    </source>
</evidence>
<keyword evidence="6" id="KW-0067">ATP-binding</keyword>
<evidence type="ECO:0000256" key="3">
    <source>
        <dbReference type="ARBA" id="ARBA00022555"/>
    </source>
</evidence>
<dbReference type="SUPFAM" id="SSF55186">
    <property type="entry name" value="ThrRS/AlaRS common domain"/>
    <property type="match status" value="1"/>
</dbReference>
<evidence type="ECO:0000256" key="2">
    <source>
        <dbReference type="ARBA" id="ARBA00013168"/>
    </source>
</evidence>
<dbReference type="GO" id="GO:0004813">
    <property type="term" value="F:alanine-tRNA ligase activity"/>
    <property type="evidence" value="ECO:0007669"/>
    <property type="project" value="UniProtKB-EC"/>
</dbReference>
<evidence type="ECO:0000256" key="1">
    <source>
        <dbReference type="ARBA" id="ARBA00008226"/>
    </source>
</evidence>
<comment type="caution">
    <text evidence="13">The sequence shown here is derived from an EMBL/GenBank/DDBJ whole genome shotgun (WGS) entry which is preliminary data.</text>
</comment>
<comment type="similarity">
    <text evidence="1">Belongs to the class-II aminoacyl-tRNA synthetase family.</text>
</comment>
<evidence type="ECO:0000256" key="10">
    <source>
        <dbReference type="SAM" id="Coils"/>
    </source>
</evidence>
<evidence type="ECO:0000259" key="12">
    <source>
        <dbReference type="PROSITE" id="PS50860"/>
    </source>
</evidence>
<dbReference type="FunFam" id="3.30.980.10:FF:000004">
    <property type="entry name" value="Alanine--tRNA ligase, cytoplasmic"/>
    <property type="match status" value="1"/>
</dbReference>
<dbReference type="GO" id="GO:0002161">
    <property type="term" value="F:aminoacyl-tRNA deacylase activity"/>
    <property type="evidence" value="ECO:0007669"/>
    <property type="project" value="TreeGrafter"/>
</dbReference>
<dbReference type="GO" id="GO:0006419">
    <property type="term" value="P:alanyl-tRNA aminoacylation"/>
    <property type="evidence" value="ECO:0007669"/>
    <property type="project" value="InterPro"/>
</dbReference>
<evidence type="ECO:0000256" key="9">
    <source>
        <dbReference type="ARBA" id="ARBA00023146"/>
    </source>
</evidence>
<feature type="region of interest" description="Disordered" evidence="11">
    <location>
        <begin position="36"/>
        <end position="79"/>
    </location>
</feature>
<dbReference type="InterPro" id="IPR018165">
    <property type="entry name" value="Ala-tRNA-synth_IIc_core"/>
</dbReference>
<dbReference type="GO" id="GO:0045892">
    <property type="term" value="P:negative regulation of DNA-templated transcription"/>
    <property type="evidence" value="ECO:0007669"/>
    <property type="project" value="TreeGrafter"/>
</dbReference>
<proteinExistence type="inferred from homology"/>
<feature type="domain" description="Alanyl-transfer RNA synthetases family profile" evidence="12">
    <location>
        <begin position="1"/>
        <end position="459"/>
    </location>
</feature>
<evidence type="ECO:0000256" key="11">
    <source>
        <dbReference type="SAM" id="MobiDB-lite"/>
    </source>
</evidence>
<dbReference type="InterPro" id="IPR002318">
    <property type="entry name" value="Ala-tRNA-lgiase_IIc"/>
</dbReference>
<evidence type="ECO:0000256" key="5">
    <source>
        <dbReference type="ARBA" id="ARBA00022741"/>
    </source>
</evidence>
<dbReference type="Gene3D" id="3.30.54.20">
    <property type="match status" value="1"/>
</dbReference>